<keyword evidence="4 10" id="KW-0863">Zinc-finger</keyword>
<keyword evidence="6" id="KW-0805">Transcription regulation</keyword>
<keyword evidence="2" id="KW-0479">Metal-binding</keyword>
<evidence type="ECO:0000256" key="10">
    <source>
        <dbReference type="PROSITE-ProRule" id="PRU00042"/>
    </source>
</evidence>
<feature type="domain" description="C2H2-type" evidence="11">
    <location>
        <begin position="651"/>
        <end position="684"/>
    </location>
</feature>
<evidence type="ECO:0000256" key="5">
    <source>
        <dbReference type="ARBA" id="ARBA00022833"/>
    </source>
</evidence>
<keyword evidence="5" id="KW-0862">Zinc</keyword>
<proteinExistence type="predicted"/>
<gene>
    <name evidence="12" type="ORF">MNOR_LOCUS18828</name>
</gene>
<comment type="subcellular location">
    <subcellularLocation>
        <location evidence="1">Nucleus</location>
    </subcellularLocation>
</comment>
<keyword evidence="8" id="KW-0804">Transcription</keyword>
<feature type="domain" description="C2H2-type" evidence="11">
    <location>
        <begin position="281"/>
        <end position="310"/>
    </location>
</feature>
<keyword evidence="9" id="KW-0539">Nucleus</keyword>
<feature type="domain" description="C2H2-type" evidence="11">
    <location>
        <begin position="154"/>
        <end position="182"/>
    </location>
</feature>
<dbReference type="PANTHER" id="PTHR24384:SF189">
    <property type="entry name" value="C2H2-TYPE DOMAIN-CONTAINING PROTEIN-RELATED"/>
    <property type="match status" value="1"/>
</dbReference>
<evidence type="ECO:0000256" key="4">
    <source>
        <dbReference type="ARBA" id="ARBA00022771"/>
    </source>
</evidence>
<evidence type="ECO:0000256" key="9">
    <source>
        <dbReference type="ARBA" id="ARBA00023242"/>
    </source>
</evidence>
<dbReference type="Proteomes" id="UP001497623">
    <property type="component" value="Unassembled WGS sequence"/>
</dbReference>
<dbReference type="GO" id="GO:0000978">
    <property type="term" value="F:RNA polymerase II cis-regulatory region sequence-specific DNA binding"/>
    <property type="evidence" value="ECO:0007669"/>
    <property type="project" value="TreeGrafter"/>
</dbReference>
<keyword evidence="7" id="KW-0238">DNA-binding</keyword>
<name>A0AAV2R2G4_MEGNR</name>
<dbReference type="InterPro" id="IPR050752">
    <property type="entry name" value="C2H2-ZF_domain"/>
</dbReference>
<organism evidence="12 13">
    <name type="scientific">Meganyctiphanes norvegica</name>
    <name type="common">Northern krill</name>
    <name type="synonym">Thysanopoda norvegica</name>
    <dbReference type="NCBI Taxonomy" id="48144"/>
    <lineage>
        <taxon>Eukaryota</taxon>
        <taxon>Metazoa</taxon>
        <taxon>Ecdysozoa</taxon>
        <taxon>Arthropoda</taxon>
        <taxon>Crustacea</taxon>
        <taxon>Multicrustacea</taxon>
        <taxon>Malacostraca</taxon>
        <taxon>Eumalacostraca</taxon>
        <taxon>Eucarida</taxon>
        <taxon>Euphausiacea</taxon>
        <taxon>Euphausiidae</taxon>
        <taxon>Meganyctiphanes</taxon>
    </lineage>
</organism>
<dbReference type="GO" id="GO:0008270">
    <property type="term" value="F:zinc ion binding"/>
    <property type="evidence" value="ECO:0007669"/>
    <property type="project" value="UniProtKB-KW"/>
</dbReference>
<dbReference type="EMBL" id="CAXKWB010013680">
    <property type="protein sequence ID" value="CAL4108322.1"/>
    <property type="molecule type" value="Genomic_DNA"/>
</dbReference>
<dbReference type="Pfam" id="PF00096">
    <property type="entry name" value="zf-C2H2"/>
    <property type="match status" value="5"/>
</dbReference>
<dbReference type="SMART" id="SM00355">
    <property type="entry name" value="ZnF_C2H2"/>
    <property type="match status" value="11"/>
</dbReference>
<protein>
    <recommendedName>
        <fullName evidence="11">C2H2-type domain-containing protein</fullName>
    </recommendedName>
</protein>
<feature type="domain" description="C2H2-type" evidence="11">
    <location>
        <begin position="567"/>
        <end position="594"/>
    </location>
</feature>
<dbReference type="PANTHER" id="PTHR24384">
    <property type="entry name" value="FINGER PUTATIVE TRANSCRIPTION FACTOR FAMILY-RELATED"/>
    <property type="match status" value="1"/>
</dbReference>
<dbReference type="GO" id="GO:0000981">
    <property type="term" value="F:DNA-binding transcription factor activity, RNA polymerase II-specific"/>
    <property type="evidence" value="ECO:0007669"/>
    <property type="project" value="TreeGrafter"/>
</dbReference>
<evidence type="ECO:0000259" key="11">
    <source>
        <dbReference type="PROSITE" id="PS50157"/>
    </source>
</evidence>
<dbReference type="InterPro" id="IPR013087">
    <property type="entry name" value="Znf_C2H2_type"/>
</dbReference>
<accession>A0AAV2R2G4</accession>
<sequence length="720" mass="82883">MAASDIYIESGPNDSSVPVISEYADFKFKHAVVSSCDNHATIEYTVDKFECSLCGINITDIDMYVNHMISTEQCILFLCPSSTISNLLLPRFIRKTNVDIQKDKFTDDNIDSKPSNKTINDAVIDNVDLKLKIEVDAFLAKEAIQIEVGNGQRWKCRQCGISFSRRAAISNHFKLQHSDNENQESSAVSYLCENELKNINERKKSIKQEFDDDLSPVKNIIALESNRLLEQKQFHKAVNDITEYHSDYNHIPACNICGQIFKTMKILTAHKSIVHSDTRPFQCPYENCNFNFKTKGSLVRHERRHTGQRPFVCSKCGRSFRESGSLARHNRHGGLCKEKTDSQLPLYGKNLPFVSRYPEQKNKMNLSMKQEIGSNNLLGENDQNNKSGLSRDELKLSEHYISPRKFEDKIDIKAVKQEDNCMIQSFDHYLEGQRRVNFKVENRLEGFPLKVEEVSAESIYQNRLEEEEIDGDLLHLNRELNDTNNLELSNSDDLTDVKIPSELLNIIQWSFICPICGKSYAKKSTLSAHMNQHLDSLGNQCFKCDKTFIKQQALVRHLSSHSAYRQFICQCCNKAFKLMSHAQAHLRTHLEAKTVPCRHCGKLFKSVSSRNIHERCHSNQKPFKCFHCTQRFLTKASLIRHNRVHTNEAPFACNNCGRKFKEHGTLNRHLRNKVPCLEHAQRVKEDIKCSMELKVTNTEDHFDLYSEVPETISIYLNEND</sequence>
<keyword evidence="13" id="KW-1185">Reference proteome</keyword>
<evidence type="ECO:0000256" key="1">
    <source>
        <dbReference type="ARBA" id="ARBA00004123"/>
    </source>
</evidence>
<reference evidence="12 13" key="1">
    <citation type="submission" date="2024-05" db="EMBL/GenBank/DDBJ databases">
        <authorList>
            <person name="Wallberg A."/>
        </authorList>
    </citation>
    <scope>NUCLEOTIDE SEQUENCE [LARGE SCALE GENOMIC DNA]</scope>
</reference>
<evidence type="ECO:0000256" key="8">
    <source>
        <dbReference type="ARBA" id="ARBA00023163"/>
    </source>
</evidence>
<dbReference type="InterPro" id="IPR036236">
    <property type="entry name" value="Znf_C2H2_sf"/>
</dbReference>
<evidence type="ECO:0000256" key="7">
    <source>
        <dbReference type="ARBA" id="ARBA00023125"/>
    </source>
</evidence>
<dbReference type="FunFam" id="3.30.160.60:FF:000072">
    <property type="entry name" value="zinc finger protein 143 isoform X1"/>
    <property type="match status" value="1"/>
</dbReference>
<feature type="domain" description="C2H2-type" evidence="11">
    <location>
        <begin position="539"/>
        <end position="566"/>
    </location>
</feature>
<feature type="domain" description="C2H2-type" evidence="11">
    <location>
        <begin position="595"/>
        <end position="622"/>
    </location>
</feature>
<dbReference type="PROSITE" id="PS50157">
    <property type="entry name" value="ZINC_FINGER_C2H2_2"/>
    <property type="match status" value="10"/>
</dbReference>
<feature type="domain" description="C2H2-type" evidence="11">
    <location>
        <begin position="252"/>
        <end position="280"/>
    </location>
</feature>
<dbReference type="FunFam" id="3.30.160.60:FF:000100">
    <property type="entry name" value="Zinc finger 45-like"/>
    <property type="match status" value="1"/>
</dbReference>
<comment type="caution">
    <text evidence="12">The sequence shown here is derived from an EMBL/GenBank/DDBJ whole genome shotgun (WGS) entry which is preliminary data.</text>
</comment>
<dbReference type="GO" id="GO:0048598">
    <property type="term" value="P:embryonic morphogenesis"/>
    <property type="evidence" value="ECO:0007669"/>
    <property type="project" value="UniProtKB-ARBA"/>
</dbReference>
<evidence type="ECO:0000256" key="6">
    <source>
        <dbReference type="ARBA" id="ARBA00023015"/>
    </source>
</evidence>
<dbReference type="FunFam" id="3.30.160.60:FF:000624">
    <property type="entry name" value="zinc finger protein 697"/>
    <property type="match status" value="1"/>
</dbReference>
<dbReference type="GO" id="GO:0005634">
    <property type="term" value="C:nucleus"/>
    <property type="evidence" value="ECO:0007669"/>
    <property type="project" value="UniProtKB-SubCell"/>
</dbReference>
<evidence type="ECO:0000313" key="12">
    <source>
        <dbReference type="EMBL" id="CAL4108322.1"/>
    </source>
</evidence>
<dbReference type="PROSITE" id="PS00028">
    <property type="entry name" value="ZINC_FINGER_C2H2_1"/>
    <property type="match status" value="8"/>
</dbReference>
<feature type="domain" description="C2H2-type" evidence="11">
    <location>
        <begin position="311"/>
        <end position="340"/>
    </location>
</feature>
<evidence type="ECO:0000313" key="13">
    <source>
        <dbReference type="Proteomes" id="UP001497623"/>
    </source>
</evidence>
<dbReference type="FunFam" id="3.30.160.60:FF:000446">
    <property type="entry name" value="Zinc finger protein"/>
    <property type="match status" value="1"/>
</dbReference>
<feature type="domain" description="C2H2-type" evidence="11">
    <location>
        <begin position="511"/>
        <end position="533"/>
    </location>
</feature>
<keyword evidence="3" id="KW-0677">Repeat</keyword>
<dbReference type="SUPFAM" id="SSF57667">
    <property type="entry name" value="beta-beta-alpha zinc fingers"/>
    <property type="match status" value="5"/>
</dbReference>
<evidence type="ECO:0000256" key="3">
    <source>
        <dbReference type="ARBA" id="ARBA00022737"/>
    </source>
</evidence>
<dbReference type="Gene3D" id="3.30.160.60">
    <property type="entry name" value="Classic Zinc Finger"/>
    <property type="match status" value="7"/>
</dbReference>
<feature type="domain" description="C2H2-type" evidence="11">
    <location>
        <begin position="623"/>
        <end position="650"/>
    </location>
</feature>
<dbReference type="AlphaFoldDB" id="A0AAV2R2G4"/>
<evidence type="ECO:0000256" key="2">
    <source>
        <dbReference type="ARBA" id="ARBA00022723"/>
    </source>
</evidence>